<feature type="non-terminal residue" evidence="1">
    <location>
        <position position="165"/>
    </location>
</feature>
<feature type="non-terminal residue" evidence="1">
    <location>
        <position position="1"/>
    </location>
</feature>
<proteinExistence type="predicted"/>
<keyword evidence="2" id="KW-1185">Reference proteome</keyword>
<comment type="caution">
    <text evidence="1">The sequence shown here is derived from an EMBL/GenBank/DDBJ whole genome shotgun (WGS) entry which is preliminary data.</text>
</comment>
<gene>
    <name evidence="1" type="ORF">BGZ95_008665</name>
</gene>
<organism evidence="1 2">
    <name type="scientific">Linnemannia exigua</name>
    <dbReference type="NCBI Taxonomy" id="604196"/>
    <lineage>
        <taxon>Eukaryota</taxon>
        <taxon>Fungi</taxon>
        <taxon>Fungi incertae sedis</taxon>
        <taxon>Mucoromycota</taxon>
        <taxon>Mortierellomycotina</taxon>
        <taxon>Mortierellomycetes</taxon>
        <taxon>Mortierellales</taxon>
        <taxon>Mortierellaceae</taxon>
        <taxon>Linnemannia</taxon>
    </lineage>
</organism>
<evidence type="ECO:0000313" key="2">
    <source>
        <dbReference type="Proteomes" id="UP001194580"/>
    </source>
</evidence>
<dbReference type="Proteomes" id="UP001194580">
    <property type="component" value="Unassembled WGS sequence"/>
</dbReference>
<dbReference type="EMBL" id="JAAAIL010004670">
    <property type="protein sequence ID" value="KAG0247455.1"/>
    <property type="molecule type" value="Genomic_DNA"/>
</dbReference>
<sequence>FAELLKKEYSPANFKDHLIYLVMSMAMKGKFTYDNASDYITLARQYHLLLTGYYPTPQHPAMEDMLRTAFLHGLPPLLRQMVEVTMTHRALPLNDLFAMTERHAETLTNNSTNSNSLIAAGVTANTIPDPNAMEVDSIQLQINNINRQLSNMNRNFNHNNRNNNN</sequence>
<reference evidence="1" key="1">
    <citation type="journal article" date="2020" name="Fungal Divers.">
        <title>Resolving the Mortierellaceae phylogeny through synthesis of multi-gene phylogenetics and phylogenomics.</title>
        <authorList>
            <person name="Vandepol N."/>
            <person name="Liber J."/>
            <person name="Desiro A."/>
            <person name="Na H."/>
            <person name="Kennedy M."/>
            <person name="Barry K."/>
            <person name="Grigoriev I.V."/>
            <person name="Miller A.N."/>
            <person name="O'Donnell K."/>
            <person name="Stajich J.E."/>
            <person name="Bonito G."/>
        </authorList>
    </citation>
    <scope>NUCLEOTIDE SEQUENCE</scope>
    <source>
        <strain evidence="1">NRRL 28262</strain>
    </source>
</reference>
<protein>
    <submittedName>
        <fullName evidence="1">Uncharacterized protein</fullName>
    </submittedName>
</protein>
<dbReference type="AlphaFoldDB" id="A0AAD4D165"/>
<evidence type="ECO:0000313" key="1">
    <source>
        <dbReference type="EMBL" id="KAG0247455.1"/>
    </source>
</evidence>
<name>A0AAD4D165_9FUNG</name>
<accession>A0AAD4D165</accession>